<dbReference type="RefSeq" id="WP_013999961.1">
    <property type="nucleotide sequence ID" value="NZ_CP020120.1"/>
</dbReference>
<dbReference type="Pfam" id="PF00482">
    <property type="entry name" value="T2SSF"/>
    <property type="match status" value="1"/>
</dbReference>
<dbReference type="EMBL" id="JACDUO010000001">
    <property type="protein sequence ID" value="MBA2863052.1"/>
    <property type="molecule type" value="Genomic_DNA"/>
</dbReference>
<dbReference type="KEGG" id="mmad:MMJJ_11560"/>
<evidence type="ECO:0000256" key="5">
    <source>
        <dbReference type="ARBA" id="ARBA00023136"/>
    </source>
</evidence>
<evidence type="ECO:0000313" key="10">
    <source>
        <dbReference type="EMBL" id="MBB6496943.1"/>
    </source>
</evidence>
<dbReference type="EMBL" id="CP026606">
    <property type="protein sequence ID" value="AVB76543.1"/>
    <property type="molecule type" value="Genomic_DNA"/>
</dbReference>
<keyword evidence="5 6" id="KW-0472">Membrane</keyword>
<feature type="transmembrane region" description="Helical" evidence="6">
    <location>
        <begin position="298"/>
        <end position="318"/>
    </location>
</feature>
<sequence>MFFDILPRVGLKPKDYILKFILPASIISILLLILGITYFSGYTRLVVLFLPLLLMGSAIGYPYIELDSQRQKINERLHIFITKFGVLSITDLDRKELMHLLATEKEELGQLATESHKIFVLIKRWNQSLAESCRFLANRSPSSQFGDFLDRMAYSIDSGQELKEFLHGEQDIVMEDYGEFYKRAIYTLDTFKEMYVSAVTSVSFFVTFAIIAPFLLPYDFVTMVTVALLGFVLIEVLLVYAIKSRLPYDRLWHTGEKPTKIDLKLKKWLIISVIGTVLFTLFLLWGKFIGEIPQIMKIPYQIIFALGMSPLAIGGYFAQREENLVIRKEFNFPDFLRSLGDSVSAKGGGMTDSLEYLSSNDFGPLTKDLEGLYKRVSIRVNSQKAWRYFGYDTCSYMIQLFSEMFERCTFLGGNAGVAAHMIGKNFRKIINLRKAKYQSVSQFSGIMYGLAGGMALTLYASAGVANMVNGLYTSLDIPDTMISIVNIITPEDFSLIAYLIYGVLVIYSIVSGYLIKLMDGGHYQVSLMHFVIMLWVASIVGYIAEVMTGSLLGTSLPI</sequence>
<evidence type="ECO:0000256" key="2">
    <source>
        <dbReference type="ARBA" id="ARBA00022475"/>
    </source>
</evidence>
<dbReference type="NCBIfam" id="NF004704">
    <property type="entry name" value="PRK06041.1-2"/>
    <property type="match status" value="1"/>
</dbReference>
<feature type="transmembrane region" description="Helical" evidence="6">
    <location>
        <begin position="495"/>
        <end position="515"/>
    </location>
</feature>
<keyword evidence="8" id="KW-0966">Cell projection</keyword>
<comment type="subcellular location">
    <subcellularLocation>
        <location evidence="1">Cell membrane</location>
        <topology evidence="1">Multi-pass membrane protein</topology>
    </subcellularLocation>
</comment>
<keyword evidence="8" id="KW-0282">Flagellum</keyword>
<feature type="domain" description="Type II secretion system protein GspF" evidence="7">
    <location>
        <begin position="80"/>
        <end position="206"/>
    </location>
</feature>
<evidence type="ECO:0000313" key="11">
    <source>
        <dbReference type="EMBL" id="MBG0769272.1"/>
    </source>
</evidence>
<reference evidence="8" key="2">
    <citation type="submission" date="2018-02" db="EMBL/GenBank/DDBJ databases">
        <title>Complete genome sequence of the Methanococcus maripaludis type strain JJ (DSM 2067), a model for selenoprotein synthesis in Archaea.</title>
        <authorList>
            <person name="Poehlein A."/>
            <person name="Heym D."/>
            <person name="Quitzke V."/>
            <person name="Fersch J."/>
            <person name="Daniel R."/>
            <person name="Rother M."/>
        </authorList>
    </citation>
    <scope>NUCLEOTIDE SEQUENCE [LARGE SCALE GENOMIC DNA]</scope>
    <source>
        <strain evidence="8">DSM 2067</strain>
    </source>
</reference>
<dbReference type="InterPro" id="IPR018076">
    <property type="entry name" value="T2SS_GspF_dom"/>
</dbReference>
<keyword evidence="2" id="KW-1003">Cell membrane</keyword>
<feature type="transmembrane region" description="Helical" evidence="6">
    <location>
        <begin position="443"/>
        <end position="462"/>
    </location>
</feature>
<dbReference type="Proteomes" id="UP000239462">
    <property type="component" value="Chromosome"/>
</dbReference>
<evidence type="ECO:0000256" key="1">
    <source>
        <dbReference type="ARBA" id="ARBA00004651"/>
    </source>
</evidence>
<name>A0A2L1CB50_METMI</name>
<evidence type="ECO:0000256" key="4">
    <source>
        <dbReference type="ARBA" id="ARBA00022989"/>
    </source>
</evidence>
<keyword evidence="8" id="KW-0969">Cilium</keyword>
<feature type="transmembrane region" description="Helical" evidence="6">
    <location>
        <begin position="194"/>
        <end position="214"/>
    </location>
</feature>
<feature type="transmembrane region" description="Helical" evidence="6">
    <location>
        <begin position="45"/>
        <end position="64"/>
    </location>
</feature>
<feature type="transmembrane region" description="Helical" evidence="6">
    <location>
        <begin position="20"/>
        <end position="39"/>
    </location>
</feature>
<dbReference type="Proteomes" id="UP000714405">
    <property type="component" value="Unassembled WGS sequence"/>
</dbReference>
<feature type="transmembrane region" description="Helical" evidence="6">
    <location>
        <begin position="268"/>
        <end position="286"/>
    </location>
</feature>
<dbReference type="EMBL" id="JACCQJ010000001">
    <property type="protein sequence ID" value="MBG0769272.1"/>
    <property type="molecule type" value="Genomic_DNA"/>
</dbReference>
<feature type="transmembrane region" description="Helical" evidence="6">
    <location>
        <begin position="527"/>
        <end position="544"/>
    </location>
</feature>
<evidence type="ECO:0000259" key="7">
    <source>
        <dbReference type="Pfam" id="PF00482"/>
    </source>
</evidence>
<reference evidence="12" key="1">
    <citation type="journal article" date="2018" name="Genome Announc.">
        <title>Complete Genome Sequence of the Methanococcus maripaludis Type Strain JJ (DSM 2067), a Model for Selenoprotein Synthesis in Archaea.</title>
        <authorList>
            <person name="Poehlein A."/>
            <person name="Heym D."/>
            <person name="Quitzke V."/>
            <person name="Fersch J."/>
            <person name="Daniel R."/>
            <person name="Rother M."/>
        </authorList>
    </citation>
    <scope>NUCLEOTIDE SEQUENCE [LARGE SCALE GENOMIC DNA]</scope>
    <source>
        <strain evidence="12">DSM 2067</strain>
    </source>
</reference>
<gene>
    <name evidence="11" type="primary">flaJ</name>
    <name evidence="11" type="ORF">H0S71_05155</name>
    <name evidence="9" type="ORF">HNP94_000052</name>
    <name evidence="10" type="ORF">HNP96_000964</name>
    <name evidence="8" type="ORF">MMJJ_11560</name>
</gene>
<evidence type="ECO:0000256" key="6">
    <source>
        <dbReference type="SAM" id="Phobius"/>
    </source>
</evidence>
<accession>A0A2L1CB50</accession>
<dbReference type="GeneID" id="37876285"/>
<evidence type="ECO:0000313" key="13">
    <source>
        <dbReference type="Proteomes" id="UP000567099"/>
    </source>
</evidence>
<dbReference type="Proteomes" id="UP000590564">
    <property type="component" value="Unassembled WGS sequence"/>
</dbReference>
<dbReference type="InterPro" id="IPR056569">
    <property type="entry name" value="ArlJ-like"/>
</dbReference>
<evidence type="ECO:0000313" key="14">
    <source>
        <dbReference type="Proteomes" id="UP000590564"/>
    </source>
</evidence>
<dbReference type="EMBL" id="JACHED010000001">
    <property type="protein sequence ID" value="MBB6496943.1"/>
    <property type="molecule type" value="Genomic_DNA"/>
</dbReference>
<dbReference type="PANTHER" id="PTHR35402:SF2">
    <property type="entry name" value="FLAGELLA ACCESSORY PROTEIN J"/>
    <property type="match status" value="1"/>
</dbReference>
<organism evidence="8 12">
    <name type="scientific">Methanococcus maripaludis</name>
    <name type="common">Methanococcus deltae</name>
    <dbReference type="NCBI Taxonomy" id="39152"/>
    <lineage>
        <taxon>Archaea</taxon>
        <taxon>Methanobacteriati</taxon>
        <taxon>Methanobacteriota</taxon>
        <taxon>Methanomada group</taxon>
        <taxon>Methanococci</taxon>
        <taxon>Methanococcales</taxon>
        <taxon>Methanococcaceae</taxon>
        <taxon>Methanococcus</taxon>
    </lineage>
</organism>
<dbReference type="GeneID" id="10983262"/>
<evidence type="ECO:0000313" key="12">
    <source>
        <dbReference type="Proteomes" id="UP000239462"/>
    </source>
</evidence>
<reference evidence="11" key="4">
    <citation type="submission" date="2020-07" db="EMBL/GenBank/DDBJ databases">
        <title>Severe corrosion of carbon steel in oil field produced water can be linked to methanogenic archaea containing a special type of NiFe hydrogenase.</title>
        <authorList>
            <person name="Lahme S."/>
            <person name="Mand J."/>
            <person name="Longwell J."/>
            <person name="Smith R."/>
            <person name="Enning D."/>
        </authorList>
    </citation>
    <scope>NUCLEOTIDE SEQUENCE</scope>
    <source>
        <strain evidence="11">MIC098Bin5</strain>
    </source>
</reference>
<evidence type="ECO:0000313" key="8">
    <source>
        <dbReference type="EMBL" id="AVB76543.1"/>
    </source>
</evidence>
<dbReference type="PANTHER" id="PTHR35402">
    <property type="entry name" value="INTEGRAL MEMBRANE PROTEIN-RELATED"/>
    <property type="match status" value="1"/>
</dbReference>
<feature type="transmembrane region" description="Helical" evidence="6">
    <location>
        <begin position="220"/>
        <end position="242"/>
    </location>
</feature>
<evidence type="ECO:0000256" key="3">
    <source>
        <dbReference type="ARBA" id="ARBA00022692"/>
    </source>
</evidence>
<reference evidence="9 13" key="3">
    <citation type="submission" date="2020-07" db="EMBL/GenBank/DDBJ databases">
        <title>Genomic Encyclopedia of Type Strains, Phase IV (KMG-V): Genome sequencing to study the core and pangenomes of soil and plant-associated prokaryotes.</title>
        <authorList>
            <person name="Whitman W."/>
        </authorList>
    </citation>
    <scope>NUCLEOTIDE SEQUENCE [LARGE SCALE GENOMIC DNA]</scope>
    <source>
        <strain evidence="9 13">C13</strain>
        <strain evidence="10 14">D1</strain>
    </source>
</reference>
<proteinExistence type="predicted"/>
<dbReference type="AlphaFoldDB" id="A0A2L1CB50"/>
<evidence type="ECO:0000313" key="9">
    <source>
        <dbReference type="EMBL" id="MBA2863052.1"/>
    </source>
</evidence>
<protein>
    <submittedName>
        <fullName evidence="11">Archaellar assembly protein FlaJ</fullName>
    </submittedName>
    <submittedName>
        <fullName evidence="8">Flagellar assembly protein J</fullName>
    </submittedName>
    <submittedName>
        <fullName evidence="9">Flagellar protein FlaJ</fullName>
    </submittedName>
</protein>
<dbReference type="Proteomes" id="UP000567099">
    <property type="component" value="Unassembled WGS sequence"/>
</dbReference>
<keyword evidence="3 6" id="KW-0812">Transmembrane</keyword>
<keyword evidence="4 6" id="KW-1133">Transmembrane helix</keyword>
<dbReference type="GO" id="GO:0005886">
    <property type="term" value="C:plasma membrane"/>
    <property type="evidence" value="ECO:0007669"/>
    <property type="project" value="UniProtKB-SubCell"/>
</dbReference>